<evidence type="ECO:0000256" key="3">
    <source>
        <dbReference type="ARBA" id="ARBA00022490"/>
    </source>
</evidence>
<reference evidence="12" key="1">
    <citation type="submission" date="2021-01" db="UniProtKB">
        <authorList>
            <consortium name="EnsemblMetazoa"/>
        </authorList>
    </citation>
    <scope>IDENTIFICATION</scope>
</reference>
<feature type="repeat" description="ANK" evidence="8">
    <location>
        <begin position="110"/>
        <end position="143"/>
    </location>
</feature>
<evidence type="ECO:0000256" key="6">
    <source>
        <dbReference type="ARBA" id="ARBA00037432"/>
    </source>
</evidence>
<dbReference type="SMART" id="SM00248">
    <property type="entry name" value="ANK"/>
    <property type="match status" value="3"/>
</dbReference>
<evidence type="ECO:0000259" key="11">
    <source>
        <dbReference type="PROSITE" id="PS50002"/>
    </source>
</evidence>
<dbReference type="InterPro" id="IPR001452">
    <property type="entry name" value="SH3_domain"/>
</dbReference>
<dbReference type="GO" id="GO:0007165">
    <property type="term" value="P:signal transduction"/>
    <property type="evidence" value="ECO:0007669"/>
    <property type="project" value="TreeGrafter"/>
</dbReference>
<evidence type="ECO:0000256" key="9">
    <source>
        <dbReference type="PROSITE-ProRule" id="PRU00192"/>
    </source>
</evidence>
<evidence type="ECO:0000256" key="1">
    <source>
        <dbReference type="ARBA" id="ARBA00004496"/>
    </source>
</evidence>
<evidence type="ECO:0000313" key="12">
    <source>
        <dbReference type="EnsemblMetazoa" id="CLYHEMP022338.1"/>
    </source>
</evidence>
<dbReference type="SUPFAM" id="SSF50044">
    <property type="entry name" value="SH3-domain"/>
    <property type="match status" value="1"/>
</dbReference>
<dbReference type="InterPro" id="IPR036028">
    <property type="entry name" value="SH3-like_dom_sf"/>
</dbReference>
<feature type="region of interest" description="Disordered" evidence="10">
    <location>
        <begin position="191"/>
        <end position="217"/>
    </location>
</feature>
<evidence type="ECO:0000256" key="8">
    <source>
        <dbReference type="PROSITE-ProRule" id="PRU00023"/>
    </source>
</evidence>
<comment type="function">
    <text evidence="6">Induces bone resorption, acting probably through a signaling cascade which results in the secretion of factor(s) enhancing osteoclast formation and activity.</text>
</comment>
<keyword evidence="2 9" id="KW-0728">SH3 domain</keyword>
<dbReference type="Pfam" id="PF12796">
    <property type="entry name" value="Ank_2"/>
    <property type="match status" value="1"/>
</dbReference>
<evidence type="ECO:0000256" key="10">
    <source>
        <dbReference type="SAM" id="MobiDB-lite"/>
    </source>
</evidence>
<dbReference type="PROSITE" id="PS50088">
    <property type="entry name" value="ANK_REPEAT"/>
    <property type="match status" value="2"/>
</dbReference>
<accession>A0A7M5XHD1</accession>
<dbReference type="Gene3D" id="2.30.30.40">
    <property type="entry name" value="SH3 Domains"/>
    <property type="match status" value="1"/>
</dbReference>
<dbReference type="Gene3D" id="1.25.40.20">
    <property type="entry name" value="Ankyrin repeat-containing domain"/>
    <property type="match status" value="2"/>
</dbReference>
<dbReference type="PANTHER" id="PTHR24155">
    <property type="entry name" value="OSTEOCLAST-STIMULATING FACTOR 1"/>
    <property type="match status" value="1"/>
</dbReference>
<keyword evidence="4" id="KW-0677">Repeat</keyword>
<dbReference type="PROSITE" id="PS50002">
    <property type="entry name" value="SH3"/>
    <property type="match status" value="1"/>
</dbReference>
<dbReference type="PANTHER" id="PTHR24155:SF10">
    <property type="entry name" value="OSTEOCLAST-STIMULATING FACTOR 1"/>
    <property type="match status" value="1"/>
</dbReference>
<dbReference type="EnsemblMetazoa" id="CLYHEMT022338.1">
    <property type="protein sequence ID" value="CLYHEMP022338.1"/>
    <property type="gene ID" value="CLYHEMG022338"/>
</dbReference>
<dbReference type="Proteomes" id="UP000594262">
    <property type="component" value="Unplaced"/>
</dbReference>
<dbReference type="RefSeq" id="XP_066926736.1">
    <property type="nucleotide sequence ID" value="XM_067070635.1"/>
</dbReference>
<evidence type="ECO:0000313" key="13">
    <source>
        <dbReference type="Proteomes" id="UP000594262"/>
    </source>
</evidence>
<proteinExistence type="predicted"/>
<dbReference type="FunFam" id="2.30.30.40:FF:000072">
    <property type="entry name" value="Unconventional Myosin IB"/>
    <property type="match status" value="1"/>
</dbReference>
<dbReference type="AlphaFoldDB" id="A0A7M5XHD1"/>
<name>A0A7M5XHD1_9CNID</name>
<dbReference type="InterPro" id="IPR002110">
    <property type="entry name" value="Ankyrin_rpt"/>
</dbReference>
<evidence type="ECO:0000256" key="5">
    <source>
        <dbReference type="ARBA" id="ARBA00023043"/>
    </source>
</evidence>
<evidence type="ECO:0000256" key="2">
    <source>
        <dbReference type="ARBA" id="ARBA00022443"/>
    </source>
</evidence>
<dbReference type="CDD" id="cd11772">
    <property type="entry name" value="SH3_OSTF1"/>
    <property type="match status" value="1"/>
</dbReference>
<keyword evidence="5 8" id="KW-0040">ANK repeat</keyword>
<keyword evidence="3" id="KW-0963">Cytoplasm</keyword>
<dbReference type="PRINTS" id="PR00452">
    <property type="entry name" value="SH3DOMAIN"/>
</dbReference>
<evidence type="ECO:0000256" key="7">
    <source>
        <dbReference type="ARBA" id="ARBA00040640"/>
    </source>
</evidence>
<dbReference type="PROSITE" id="PS50297">
    <property type="entry name" value="ANK_REP_REGION"/>
    <property type="match status" value="1"/>
</dbReference>
<dbReference type="SMART" id="SM00326">
    <property type="entry name" value="SH3"/>
    <property type="match status" value="1"/>
</dbReference>
<sequence>MAAPNRPAPPPPSRPGHVQVVKAIYPYTATRADELSFAEGDMLYIVDKSDPNGWWKARVGNKTGIIPSNYVQENTESVENALHEAAKRGNITFLNECLANKVSVNGLDKSGSTALHWASGGGHMECAVALLNIPNLNLNVQNKLGDTPLHNAAWKGHADVVQALLEKGANKNIKNNEKKLPYDLARKADVASQLKDKSRLSTSTAGDYGADDEEDDE</sequence>
<dbReference type="InterPro" id="IPR036770">
    <property type="entry name" value="Ankyrin_rpt-contain_sf"/>
</dbReference>
<dbReference type="PRINTS" id="PR01415">
    <property type="entry name" value="ANKYRIN"/>
</dbReference>
<dbReference type="OrthoDB" id="207120at2759"/>
<dbReference type="GeneID" id="136814125"/>
<protein>
    <recommendedName>
        <fullName evidence="7">Osteoclast-stimulating factor 1</fullName>
    </recommendedName>
</protein>
<evidence type="ECO:0000256" key="4">
    <source>
        <dbReference type="ARBA" id="ARBA00022737"/>
    </source>
</evidence>
<dbReference type="GO" id="GO:0005737">
    <property type="term" value="C:cytoplasm"/>
    <property type="evidence" value="ECO:0007669"/>
    <property type="project" value="UniProtKB-SubCell"/>
</dbReference>
<dbReference type="SUPFAM" id="SSF48403">
    <property type="entry name" value="Ankyrin repeat"/>
    <property type="match status" value="1"/>
</dbReference>
<comment type="subcellular location">
    <subcellularLocation>
        <location evidence="1">Cytoplasm</location>
    </subcellularLocation>
</comment>
<dbReference type="Pfam" id="PF00018">
    <property type="entry name" value="SH3_1"/>
    <property type="match status" value="1"/>
</dbReference>
<keyword evidence="13" id="KW-1185">Reference proteome</keyword>
<feature type="repeat" description="ANK" evidence="8">
    <location>
        <begin position="144"/>
        <end position="176"/>
    </location>
</feature>
<feature type="domain" description="SH3" evidence="11">
    <location>
        <begin position="16"/>
        <end position="76"/>
    </location>
</feature>
<organism evidence="12 13">
    <name type="scientific">Clytia hemisphaerica</name>
    <dbReference type="NCBI Taxonomy" id="252671"/>
    <lineage>
        <taxon>Eukaryota</taxon>
        <taxon>Metazoa</taxon>
        <taxon>Cnidaria</taxon>
        <taxon>Hydrozoa</taxon>
        <taxon>Hydroidolina</taxon>
        <taxon>Leptothecata</taxon>
        <taxon>Obeliida</taxon>
        <taxon>Clytiidae</taxon>
        <taxon>Clytia</taxon>
    </lineage>
</organism>